<evidence type="ECO:0000256" key="4">
    <source>
        <dbReference type="ARBA" id="ARBA00022807"/>
    </source>
</evidence>
<comment type="caution">
    <text evidence="7">The sequence shown here is derived from an EMBL/GenBank/DDBJ whole genome shotgun (WGS) entry which is preliminary data.</text>
</comment>
<dbReference type="EMBL" id="JACYWE010000001">
    <property type="protein sequence ID" value="MBD8505227.1"/>
    <property type="molecule type" value="Genomic_DNA"/>
</dbReference>
<dbReference type="Proteomes" id="UP000642993">
    <property type="component" value="Unassembled WGS sequence"/>
</dbReference>
<comment type="similarity">
    <text evidence="1">Belongs to the peptidase C40 family.</text>
</comment>
<dbReference type="Gene3D" id="3.90.1720.10">
    <property type="entry name" value="endopeptidase domain like (from Nostoc punctiforme)"/>
    <property type="match status" value="1"/>
</dbReference>
<dbReference type="PANTHER" id="PTHR47359">
    <property type="entry name" value="PEPTIDOGLYCAN DL-ENDOPEPTIDASE CWLO"/>
    <property type="match status" value="1"/>
</dbReference>
<feature type="chain" id="PRO_5038657098" evidence="5">
    <location>
        <begin position="30"/>
        <end position="192"/>
    </location>
</feature>
<keyword evidence="4" id="KW-0788">Thiol protease</keyword>
<dbReference type="InterPro" id="IPR000064">
    <property type="entry name" value="NLP_P60_dom"/>
</dbReference>
<evidence type="ECO:0000256" key="5">
    <source>
        <dbReference type="SAM" id="SignalP"/>
    </source>
</evidence>
<accession>A0A927JB78</accession>
<dbReference type="InterPro" id="IPR051794">
    <property type="entry name" value="PG_Endopeptidase_C40"/>
</dbReference>
<evidence type="ECO:0000313" key="7">
    <source>
        <dbReference type="EMBL" id="MBD8505227.1"/>
    </source>
</evidence>
<reference evidence="7" key="1">
    <citation type="submission" date="2020-09" db="EMBL/GenBank/DDBJ databases">
        <title>Hoyosella lacisalsi sp. nov., a halotolerant actinobacterium isolated from soil of Lake Gudzhirganskoe.</title>
        <authorList>
            <person name="Yang Q."/>
            <person name="Guo P.Y."/>
            <person name="Liu S.W."/>
            <person name="Li F.N."/>
            <person name="Sun C.H."/>
        </authorList>
    </citation>
    <scope>NUCLEOTIDE SEQUENCE</scope>
    <source>
        <strain evidence="7">G463</strain>
    </source>
</reference>
<name>A0A927JB78_9ACTN</name>
<keyword evidence="8" id="KW-1185">Reference proteome</keyword>
<dbReference type="AlphaFoldDB" id="A0A927JB78"/>
<dbReference type="RefSeq" id="WP_192037693.1">
    <property type="nucleotide sequence ID" value="NZ_JACYWE010000001.1"/>
</dbReference>
<dbReference type="SUPFAM" id="SSF54001">
    <property type="entry name" value="Cysteine proteinases"/>
    <property type="match status" value="1"/>
</dbReference>
<proteinExistence type="inferred from homology"/>
<gene>
    <name evidence="7" type="ORF">HT102_01815</name>
</gene>
<dbReference type="PANTHER" id="PTHR47359:SF3">
    <property type="entry name" value="NLP_P60 DOMAIN-CONTAINING PROTEIN-RELATED"/>
    <property type="match status" value="1"/>
</dbReference>
<dbReference type="Pfam" id="PF00877">
    <property type="entry name" value="NLPC_P60"/>
    <property type="match status" value="1"/>
</dbReference>
<keyword evidence="2" id="KW-0645">Protease</keyword>
<evidence type="ECO:0000256" key="2">
    <source>
        <dbReference type="ARBA" id="ARBA00022670"/>
    </source>
</evidence>
<feature type="signal peptide" evidence="5">
    <location>
        <begin position="1"/>
        <end position="29"/>
    </location>
</feature>
<evidence type="ECO:0000256" key="3">
    <source>
        <dbReference type="ARBA" id="ARBA00022801"/>
    </source>
</evidence>
<dbReference type="GO" id="GO:0006508">
    <property type="term" value="P:proteolysis"/>
    <property type="evidence" value="ECO:0007669"/>
    <property type="project" value="UniProtKB-KW"/>
</dbReference>
<evidence type="ECO:0000313" key="8">
    <source>
        <dbReference type="Proteomes" id="UP000642993"/>
    </source>
</evidence>
<sequence>MPRECPNACSRALSTLVVAAILLPGPLAATAVAGPPAVASAIEISDPWSAPDRMQRIDAVIDRARAQIGTPYAWGGGGAQGPGPGIRDGGIADEHRDYEKVGFDCSGLMVYSFASAGIRLPRYSGHMLHAGPRVPVAAAQRGDLLFWGEGGRDHVALYLGGETVLEAPFSGGHVRIAPLDRTGLLPFAVRMI</sequence>
<feature type="domain" description="NlpC/P60" evidence="6">
    <location>
        <begin position="54"/>
        <end position="192"/>
    </location>
</feature>
<keyword evidence="3" id="KW-0378">Hydrolase</keyword>
<evidence type="ECO:0000256" key="1">
    <source>
        <dbReference type="ARBA" id="ARBA00007074"/>
    </source>
</evidence>
<dbReference type="GO" id="GO:0008234">
    <property type="term" value="F:cysteine-type peptidase activity"/>
    <property type="evidence" value="ECO:0007669"/>
    <property type="project" value="UniProtKB-KW"/>
</dbReference>
<dbReference type="InterPro" id="IPR038765">
    <property type="entry name" value="Papain-like_cys_pep_sf"/>
</dbReference>
<organism evidence="7 8">
    <name type="scientific">Lolliginicoccus lacisalsi</name>
    <dbReference type="NCBI Taxonomy" id="2742202"/>
    <lineage>
        <taxon>Bacteria</taxon>
        <taxon>Bacillati</taxon>
        <taxon>Actinomycetota</taxon>
        <taxon>Actinomycetes</taxon>
        <taxon>Mycobacteriales</taxon>
        <taxon>Hoyosellaceae</taxon>
        <taxon>Lolliginicoccus</taxon>
    </lineage>
</organism>
<keyword evidence="5" id="KW-0732">Signal</keyword>
<dbReference type="PROSITE" id="PS51935">
    <property type="entry name" value="NLPC_P60"/>
    <property type="match status" value="1"/>
</dbReference>
<evidence type="ECO:0000259" key="6">
    <source>
        <dbReference type="PROSITE" id="PS51935"/>
    </source>
</evidence>
<protein>
    <submittedName>
        <fullName evidence="7">C40 family peptidase</fullName>
    </submittedName>
</protein>